<keyword evidence="2" id="KW-1185">Reference proteome</keyword>
<sequence>LINCRSSSMAEEESDDSSSKLRRWQGRNLIESASSFVHGWSSSMARGAHWVEHRQWLRRGGKNMSLSFE</sequence>
<reference evidence="2" key="1">
    <citation type="submission" date="2016-06" db="EMBL/GenBank/DDBJ databases">
        <title>Parallel loss of symbiosis genes in relatives of nitrogen-fixing non-legume Parasponia.</title>
        <authorList>
            <person name="Van Velzen R."/>
            <person name="Holmer R."/>
            <person name="Bu F."/>
            <person name="Rutten L."/>
            <person name="Van Zeijl A."/>
            <person name="Liu W."/>
            <person name="Santuari L."/>
            <person name="Cao Q."/>
            <person name="Sharma T."/>
            <person name="Shen D."/>
            <person name="Roswanjaya Y."/>
            <person name="Wardhani T."/>
            <person name="Kalhor M.S."/>
            <person name="Jansen J."/>
            <person name="Van den Hoogen J."/>
            <person name="Gungor B."/>
            <person name="Hartog M."/>
            <person name="Hontelez J."/>
            <person name="Verver J."/>
            <person name="Yang W.-C."/>
            <person name="Schijlen E."/>
            <person name="Repin R."/>
            <person name="Schilthuizen M."/>
            <person name="Schranz E."/>
            <person name="Heidstra R."/>
            <person name="Miyata K."/>
            <person name="Fedorova E."/>
            <person name="Kohlen W."/>
            <person name="Bisseling T."/>
            <person name="Smit S."/>
            <person name="Geurts R."/>
        </authorList>
    </citation>
    <scope>NUCLEOTIDE SEQUENCE [LARGE SCALE GENOMIC DNA]</scope>
    <source>
        <strain evidence="2">cv. WU1-14</strain>
    </source>
</reference>
<dbReference type="EMBL" id="JXTB01000026">
    <property type="protein sequence ID" value="PON74945.1"/>
    <property type="molecule type" value="Genomic_DNA"/>
</dbReference>
<accession>A0A2P5DNS5</accession>
<evidence type="ECO:0000313" key="1">
    <source>
        <dbReference type="EMBL" id="PON74945.1"/>
    </source>
</evidence>
<name>A0A2P5DNS5_PARAD</name>
<dbReference type="Proteomes" id="UP000237105">
    <property type="component" value="Unassembled WGS sequence"/>
</dbReference>
<comment type="caution">
    <text evidence="1">The sequence shown here is derived from an EMBL/GenBank/DDBJ whole genome shotgun (WGS) entry which is preliminary data.</text>
</comment>
<feature type="non-terminal residue" evidence="1">
    <location>
        <position position="1"/>
    </location>
</feature>
<evidence type="ECO:0000313" key="2">
    <source>
        <dbReference type="Proteomes" id="UP000237105"/>
    </source>
</evidence>
<organism evidence="1 2">
    <name type="scientific">Parasponia andersonii</name>
    <name type="common">Sponia andersonii</name>
    <dbReference type="NCBI Taxonomy" id="3476"/>
    <lineage>
        <taxon>Eukaryota</taxon>
        <taxon>Viridiplantae</taxon>
        <taxon>Streptophyta</taxon>
        <taxon>Embryophyta</taxon>
        <taxon>Tracheophyta</taxon>
        <taxon>Spermatophyta</taxon>
        <taxon>Magnoliopsida</taxon>
        <taxon>eudicotyledons</taxon>
        <taxon>Gunneridae</taxon>
        <taxon>Pentapetalae</taxon>
        <taxon>rosids</taxon>
        <taxon>fabids</taxon>
        <taxon>Rosales</taxon>
        <taxon>Cannabaceae</taxon>
        <taxon>Parasponia</taxon>
    </lineage>
</organism>
<proteinExistence type="predicted"/>
<gene>
    <name evidence="1" type="ORF">PanWU01x14_046620</name>
</gene>
<dbReference type="AlphaFoldDB" id="A0A2P5DNS5"/>
<protein>
    <submittedName>
        <fullName evidence="1">Uncharacterized protein</fullName>
    </submittedName>
</protein>